<dbReference type="InterPro" id="IPR011049">
    <property type="entry name" value="Serralysin-like_metalloprot_C"/>
</dbReference>
<dbReference type="Pfam" id="PF13946">
    <property type="entry name" value="DUF4214"/>
    <property type="match status" value="1"/>
</dbReference>
<sequence>MTTQLETYQNQVAELYIVFFGRAPDAEGMNHWVQALKDGLTMSDIGAHFEMSAEYQSRYGGLSSIEGSLYSTEQIKRFYQNAFERDADAQGLDYWLKQIQQGKALADVAIAKVQAAFAGGDGVSPSDTAIVRNKVEVAKYVSVTLASNDTDLVDGAFDGVTAEPGSVTSTEARLAAQAAGRSGRVIEGDEQAQTLTGGLGPDTIMGGVGDDTIVGEAGADSLTGGQGRDVFVYASGATGERLSTADRITDFEPGVDKIKTNLPNFSVTEVLIEDSSTAEIDTYADFVGKASEAFGTGYPVYVVSNPIVGETWVAINNGGSPLAFGEGDSLIILQGIQNDILMSGTDFIQ</sequence>
<gene>
    <name evidence="2" type="ORF">DHf2319_00140</name>
</gene>
<dbReference type="InterPro" id="IPR001343">
    <property type="entry name" value="Hemolysn_Ca-bd"/>
</dbReference>
<proteinExistence type="predicted"/>
<dbReference type="EMBL" id="CP063982">
    <property type="protein sequence ID" value="UOD50393.1"/>
    <property type="molecule type" value="Genomic_DNA"/>
</dbReference>
<evidence type="ECO:0000259" key="1">
    <source>
        <dbReference type="Pfam" id="PF13946"/>
    </source>
</evidence>
<organism evidence="2 3">
    <name type="scientific">Orrella daihaiensis</name>
    <dbReference type="NCBI Taxonomy" id="2782176"/>
    <lineage>
        <taxon>Bacteria</taxon>
        <taxon>Pseudomonadati</taxon>
        <taxon>Pseudomonadota</taxon>
        <taxon>Betaproteobacteria</taxon>
        <taxon>Burkholderiales</taxon>
        <taxon>Alcaligenaceae</taxon>
        <taxon>Orrella</taxon>
    </lineage>
</organism>
<evidence type="ECO:0000313" key="3">
    <source>
        <dbReference type="Proteomes" id="UP000831607"/>
    </source>
</evidence>
<dbReference type="PROSITE" id="PS00330">
    <property type="entry name" value="HEMOLYSIN_CALCIUM"/>
    <property type="match status" value="1"/>
</dbReference>
<dbReference type="SUPFAM" id="SSF51120">
    <property type="entry name" value="beta-Roll"/>
    <property type="match status" value="1"/>
</dbReference>
<dbReference type="RefSeq" id="WP_243478796.1">
    <property type="nucleotide sequence ID" value="NZ_CP063982.1"/>
</dbReference>
<dbReference type="InterPro" id="IPR038255">
    <property type="entry name" value="PBS_linker_sf"/>
</dbReference>
<dbReference type="InterPro" id="IPR025282">
    <property type="entry name" value="DUF4214"/>
</dbReference>
<dbReference type="Gene3D" id="1.10.3130.20">
    <property type="entry name" value="Phycobilisome linker domain"/>
    <property type="match status" value="1"/>
</dbReference>
<reference evidence="2 3" key="1">
    <citation type="submission" date="2020-11" db="EMBL/GenBank/DDBJ databases">
        <title>Algicoccus daihaiensis sp.nov., isolated from Daihai Lake in Inner Mongolia.</title>
        <authorList>
            <person name="Kai J."/>
        </authorList>
    </citation>
    <scope>NUCLEOTIDE SEQUENCE [LARGE SCALE GENOMIC DNA]</scope>
    <source>
        <strain evidence="3">f23</strain>
    </source>
</reference>
<dbReference type="Pfam" id="PF00353">
    <property type="entry name" value="HemolysinCabind"/>
    <property type="match status" value="1"/>
</dbReference>
<evidence type="ECO:0000313" key="2">
    <source>
        <dbReference type="EMBL" id="UOD50393.1"/>
    </source>
</evidence>
<accession>A0ABY4AJY9</accession>
<keyword evidence="3" id="KW-1185">Reference proteome</keyword>
<feature type="domain" description="DUF4214" evidence="1">
    <location>
        <begin position="49"/>
        <end position="110"/>
    </location>
</feature>
<protein>
    <submittedName>
        <fullName evidence="2">DUF4214 domain-containing protein</fullName>
    </submittedName>
</protein>
<dbReference type="InterPro" id="IPR018511">
    <property type="entry name" value="Hemolysin-typ_Ca-bd_CS"/>
</dbReference>
<dbReference type="Gene3D" id="2.150.10.10">
    <property type="entry name" value="Serralysin-like metalloprotease, C-terminal"/>
    <property type="match status" value="1"/>
</dbReference>
<name>A0ABY4AJY9_9BURK</name>
<dbReference type="Proteomes" id="UP000831607">
    <property type="component" value="Chromosome"/>
</dbReference>
<dbReference type="PRINTS" id="PR00313">
    <property type="entry name" value="CABNDNGRPT"/>
</dbReference>